<dbReference type="InterPro" id="IPR006813">
    <property type="entry name" value="Glyco_trans_17"/>
</dbReference>
<dbReference type="PANTHER" id="PTHR12224:SF0">
    <property type="entry name" value="BETA-1,4-MANNOSYL-GLYCOPROTEIN 4-BETA-N-ACETYLGLUCOSAMINYLTRANSFERASE"/>
    <property type="match status" value="1"/>
</dbReference>
<evidence type="ECO:0000256" key="4">
    <source>
        <dbReference type="ARBA" id="ARBA00022679"/>
    </source>
</evidence>
<keyword evidence="10" id="KW-0732">Signal</keyword>
<dbReference type="Gene3D" id="3.90.550.50">
    <property type="match status" value="1"/>
</dbReference>
<dbReference type="Pfam" id="PF04724">
    <property type="entry name" value="Glyco_transf_17"/>
    <property type="match status" value="1"/>
</dbReference>
<proteinExistence type="inferred from homology"/>
<feature type="chain" id="PRO_5040754473" evidence="10">
    <location>
        <begin position="20"/>
        <end position="766"/>
    </location>
</feature>
<dbReference type="Proteomes" id="UP001165065">
    <property type="component" value="Unassembled WGS sequence"/>
</dbReference>
<comment type="caution">
    <text evidence="11">The sequence shown here is derived from an EMBL/GenBank/DDBJ whole genome shotgun (WGS) entry which is preliminary data.</text>
</comment>
<comment type="subcellular location">
    <subcellularLocation>
        <location evidence="1">Golgi apparatus membrane</location>
        <topology evidence="1">Single-pass type II membrane protein</topology>
    </subcellularLocation>
</comment>
<sequence length="766" mass="84604">MNLLISFILSLIFAPLTTSVPTKPIIINADSTTTISTPLQPPLGGNYLSLSIISPSRDDLSIFADQITVAVLVSSLSPSPIDVCLEVNGQWGGCKAVKGGQGDVLVDFELEDIPTGEYTAVVGAGEARSIRTFKIIPLSSCTPPSPPPPIIDGFLYTSEISMLHLRLLTLSPFVSNFILVESSQTFTGLPKPLHFNDIARHDPRIKPYLSKITVVTVTTFPHTLTSPWDREYYQRDQITDVALTLFPPNPPEFDPFVVISDVDEIPSPSSLKAMKTCAQFAPTLTTLRSDYYYYSFNWKKNGYWYGIQVSRLSVFNATNSRFKGSDIRRILGYFGGPKSTEYEDVPKGMEIMPWGSVDVVGMLKGGGWHLSYFTRDVEEVLEKVKAFSHQEYKTEGVEGRIRRDWDEIRKEGRDLWGREREGEGMVWVDRGEKTLPERAQEFGEFWEEGVGGGGKGGGEGRGGFKNVTLGRLKDHYRNGGRVGGNGLKCGYETGVGTDGPGARVAIGVVSARGNRGLRDAIRETWLRHGELGELEGSGITWEYAFFVGLDGEGYVGKELVDEMNQFGDIVVVGEEDTYRNMIEKVVAIFEWGANCKATYIARVNDDVYLRLGAVLRTLFSPPVLPASIYAGYFITSVSVLRPSPPPPGSRAPVKNSAVNVSTYPSDVYPDFAQGNGYIISADLVPGLCEWIRGRRERFADDIMVGLYMDGVGATKVMVETDFVSDGGAFVCREESFWHFDVGEEIIRKIWDNEVNGRRRCEGIGGQ</sequence>
<reference evidence="12" key="1">
    <citation type="journal article" date="2023" name="Commun. Biol.">
        <title>Genome analysis of Parmales, the sister group of diatoms, reveals the evolutionary specialization of diatoms from phago-mixotrophs to photoautotrophs.</title>
        <authorList>
            <person name="Ban H."/>
            <person name="Sato S."/>
            <person name="Yoshikawa S."/>
            <person name="Yamada K."/>
            <person name="Nakamura Y."/>
            <person name="Ichinomiya M."/>
            <person name="Sato N."/>
            <person name="Blanc-Mathieu R."/>
            <person name="Endo H."/>
            <person name="Kuwata A."/>
            <person name="Ogata H."/>
        </authorList>
    </citation>
    <scope>NUCLEOTIDE SEQUENCE [LARGE SCALE GENOMIC DNA]</scope>
</reference>
<evidence type="ECO:0000256" key="10">
    <source>
        <dbReference type="SAM" id="SignalP"/>
    </source>
</evidence>
<evidence type="ECO:0000313" key="11">
    <source>
        <dbReference type="EMBL" id="GMI40567.1"/>
    </source>
</evidence>
<feature type="signal peptide" evidence="10">
    <location>
        <begin position="1"/>
        <end position="19"/>
    </location>
</feature>
<dbReference type="GO" id="GO:0000139">
    <property type="term" value="C:Golgi membrane"/>
    <property type="evidence" value="ECO:0007669"/>
    <property type="project" value="UniProtKB-SubCell"/>
</dbReference>
<evidence type="ECO:0000313" key="12">
    <source>
        <dbReference type="Proteomes" id="UP001165065"/>
    </source>
</evidence>
<keyword evidence="7" id="KW-1133">Transmembrane helix</keyword>
<dbReference type="PANTHER" id="PTHR12224">
    <property type="entry name" value="BETA-1,4-MANNOSYL-GLYCOPROTEIN BETA-1,4-N-ACETYLGLUCOSAMINYL-TRANSFERASE"/>
    <property type="match status" value="1"/>
</dbReference>
<protein>
    <submittedName>
        <fullName evidence="11">Uncharacterized protein</fullName>
    </submittedName>
</protein>
<keyword evidence="8" id="KW-0333">Golgi apparatus</keyword>
<keyword evidence="5" id="KW-0812">Transmembrane</keyword>
<organism evidence="11 12">
    <name type="scientific">Triparma columacea</name>
    <dbReference type="NCBI Taxonomy" id="722753"/>
    <lineage>
        <taxon>Eukaryota</taxon>
        <taxon>Sar</taxon>
        <taxon>Stramenopiles</taxon>
        <taxon>Ochrophyta</taxon>
        <taxon>Bolidophyceae</taxon>
        <taxon>Parmales</taxon>
        <taxon>Triparmaceae</taxon>
        <taxon>Triparma</taxon>
    </lineage>
</organism>
<keyword evidence="6" id="KW-0735">Signal-anchor</keyword>
<name>A0A9W7GD60_9STRA</name>
<dbReference type="OrthoDB" id="6474464at2759"/>
<keyword evidence="12" id="KW-1185">Reference proteome</keyword>
<keyword evidence="4" id="KW-0808">Transferase</keyword>
<evidence type="ECO:0000256" key="7">
    <source>
        <dbReference type="ARBA" id="ARBA00022989"/>
    </source>
</evidence>
<dbReference type="InterPro" id="IPR002659">
    <property type="entry name" value="Glyco_trans_31"/>
</dbReference>
<keyword evidence="9" id="KW-0472">Membrane</keyword>
<keyword evidence="3" id="KW-0328">Glycosyltransferase</keyword>
<accession>A0A9W7GD60</accession>
<evidence type="ECO:0000256" key="3">
    <source>
        <dbReference type="ARBA" id="ARBA00022676"/>
    </source>
</evidence>
<dbReference type="AlphaFoldDB" id="A0A9W7GD60"/>
<evidence type="ECO:0000256" key="5">
    <source>
        <dbReference type="ARBA" id="ARBA00022692"/>
    </source>
</evidence>
<evidence type="ECO:0000256" key="2">
    <source>
        <dbReference type="ARBA" id="ARBA00008661"/>
    </source>
</evidence>
<dbReference type="GO" id="GO:0003830">
    <property type="term" value="F:beta-1,4-mannosylglycoprotein 4-beta-N-acetylglucosaminyltransferase activity"/>
    <property type="evidence" value="ECO:0007669"/>
    <property type="project" value="InterPro"/>
</dbReference>
<comment type="similarity">
    <text evidence="2">Belongs to the glycosyltransferase 31 family.</text>
</comment>
<evidence type="ECO:0000256" key="1">
    <source>
        <dbReference type="ARBA" id="ARBA00004323"/>
    </source>
</evidence>
<evidence type="ECO:0000256" key="6">
    <source>
        <dbReference type="ARBA" id="ARBA00022968"/>
    </source>
</evidence>
<dbReference type="GO" id="GO:0006044">
    <property type="term" value="P:N-acetylglucosamine metabolic process"/>
    <property type="evidence" value="ECO:0007669"/>
    <property type="project" value="TreeGrafter"/>
</dbReference>
<gene>
    <name evidence="11" type="ORF">TrCOL_g3623</name>
</gene>
<dbReference type="EMBL" id="BRYA01001224">
    <property type="protein sequence ID" value="GMI40567.1"/>
    <property type="molecule type" value="Genomic_DNA"/>
</dbReference>
<dbReference type="Pfam" id="PF01762">
    <property type="entry name" value="Galactosyl_T"/>
    <property type="match status" value="1"/>
</dbReference>
<evidence type="ECO:0000256" key="8">
    <source>
        <dbReference type="ARBA" id="ARBA00023034"/>
    </source>
</evidence>
<evidence type="ECO:0000256" key="9">
    <source>
        <dbReference type="ARBA" id="ARBA00023136"/>
    </source>
</evidence>